<evidence type="ECO:0000256" key="2">
    <source>
        <dbReference type="ARBA" id="ARBA00022448"/>
    </source>
</evidence>
<keyword evidence="5 7" id="KW-0472">Membrane</keyword>
<dbReference type="InterPro" id="IPR043926">
    <property type="entry name" value="ABCG_dom"/>
</dbReference>
<keyword evidence="2" id="KW-0813">Transport</keyword>
<dbReference type="InterPro" id="IPR013525">
    <property type="entry name" value="ABC2_TM"/>
</dbReference>
<keyword evidence="3 7" id="KW-0812">Transmembrane</keyword>
<dbReference type="GO" id="GO:0005886">
    <property type="term" value="C:plasma membrane"/>
    <property type="evidence" value="ECO:0007669"/>
    <property type="project" value="UniProtKB-ARBA"/>
</dbReference>
<accession>A0A2K3MW45</accession>
<keyword evidence="4 7" id="KW-1133">Transmembrane helix</keyword>
<feature type="domain" description="ABC transporter" evidence="8">
    <location>
        <begin position="498"/>
        <end position="573"/>
    </location>
</feature>
<dbReference type="STRING" id="57577.A0A2K3MW45"/>
<evidence type="ECO:0000259" key="10">
    <source>
        <dbReference type="Pfam" id="PF08370"/>
    </source>
</evidence>
<evidence type="ECO:0000259" key="11">
    <source>
        <dbReference type="Pfam" id="PF19055"/>
    </source>
</evidence>
<dbReference type="InterPro" id="IPR003439">
    <property type="entry name" value="ABC_transporter-like_ATP-bd"/>
</dbReference>
<feature type="domain" description="ABC transporter family G" evidence="11">
    <location>
        <begin position="5"/>
        <end position="79"/>
    </location>
</feature>
<evidence type="ECO:0000313" key="12">
    <source>
        <dbReference type="EMBL" id="PNX95007.1"/>
    </source>
</evidence>
<sequence length="578" mass="65797">MSLLQPAPETFDLFDDIVLISEGQIVYQGSREHVIEFFESCGFKCPDRKGTADFLQEVTSRKDQEQYWSNRNIPYRYITVTEFANRFKQFHIGTQLQNELSIPFDKSTGHRASLVFKKYTVPTMELLKACWDKEWLLIKRNSFVYIFKTVQICIVAIISGTVFIRTEMHRRNEGDAAVYIGAILFTMIMNMFNGFSEMPMTIARLPVFYKHRDHLFHPPWTYTLPNFFLKIPISIFEAIVWVLITYYTIGFAPEASRFFKHLLLVFLVQQMAAGMFRVISGVCRSMIIANTGGALMLLLVFLLGGFILPKRDIPNWWVWGYWISPLSYAFNAFSVNEMFDPRWSKPSSDGSTSLGVATLNNFDVYAEKYWYWIGVAALLGFTILYNVLFTLALMYLNPIGKKQAIISEEEASEMEAGGNSKEEPRLVRKESNKGNSKREVAMQRMPTLESANGVAPKRGMVLPFQPLAMSFDSVNYYVDMPAEMKEQGVSENRLQLLREVTGAFRPGVLTALMGVSGAGKTTLMDVLAGRKTGGYIQGDVRISGFPKNQETFARISGYCEQTDIHSPQVTVRESVIYS</sequence>
<dbReference type="InterPro" id="IPR027417">
    <property type="entry name" value="P-loop_NTPase"/>
</dbReference>
<name>A0A2K3MW45_TRIPR</name>
<evidence type="ECO:0000256" key="3">
    <source>
        <dbReference type="ARBA" id="ARBA00022692"/>
    </source>
</evidence>
<dbReference type="Pfam" id="PF19055">
    <property type="entry name" value="ABC2_membrane_7"/>
    <property type="match status" value="1"/>
</dbReference>
<evidence type="ECO:0000259" key="8">
    <source>
        <dbReference type="Pfam" id="PF00005"/>
    </source>
</evidence>
<dbReference type="Pfam" id="PF01061">
    <property type="entry name" value="ABC2_membrane"/>
    <property type="match status" value="1"/>
</dbReference>
<dbReference type="FunFam" id="3.40.50.300:FF:003489">
    <property type="entry name" value="ABC transporter G family member 39"/>
    <property type="match status" value="1"/>
</dbReference>
<dbReference type="AlphaFoldDB" id="A0A2K3MW45"/>
<evidence type="ECO:0000256" key="1">
    <source>
        <dbReference type="ARBA" id="ARBA00004141"/>
    </source>
</evidence>
<feature type="transmembrane region" description="Helical" evidence="7">
    <location>
        <begin position="227"/>
        <end position="249"/>
    </location>
</feature>
<feature type="transmembrane region" description="Helical" evidence="7">
    <location>
        <begin position="316"/>
        <end position="335"/>
    </location>
</feature>
<dbReference type="Pfam" id="PF00005">
    <property type="entry name" value="ABC_tran"/>
    <property type="match status" value="1"/>
</dbReference>
<reference evidence="12 13" key="2">
    <citation type="journal article" date="2017" name="Front. Plant Sci.">
        <title>Gene Classification and Mining of Molecular Markers Useful in Red Clover (Trifolium pratense) Breeding.</title>
        <authorList>
            <person name="Istvanek J."/>
            <person name="Dluhosova J."/>
            <person name="Dluhos P."/>
            <person name="Patkova L."/>
            <person name="Nedelnik J."/>
            <person name="Repkova J."/>
        </authorList>
    </citation>
    <scope>NUCLEOTIDE SEQUENCE [LARGE SCALE GENOMIC DNA]</scope>
    <source>
        <strain evidence="13">cv. Tatra</strain>
        <tissue evidence="12">Young leaves</tissue>
    </source>
</reference>
<dbReference type="InterPro" id="IPR013581">
    <property type="entry name" value="PDR_assoc"/>
</dbReference>
<dbReference type="ExpressionAtlas" id="A0A2K3MW45">
    <property type="expression patterns" value="baseline"/>
</dbReference>
<dbReference type="SUPFAM" id="SSF52540">
    <property type="entry name" value="P-loop containing nucleoside triphosphate hydrolases"/>
    <property type="match status" value="1"/>
</dbReference>
<feature type="transmembrane region" description="Helical" evidence="7">
    <location>
        <begin position="286"/>
        <end position="309"/>
    </location>
</feature>
<organism evidence="12 13">
    <name type="scientific">Trifolium pratense</name>
    <name type="common">Red clover</name>
    <dbReference type="NCBI Taxonomy" id="57577"/>
    <lineage>
        <taxon>Eukaryota</taxon>
        <taxon>Viridiplantae</taxon>
        <taxon>Streptophyta</taxon>
        <taxon>Embryophyta</taxon>
        <taxon>Tracheophyta</taxon>
        <taxon>Spermatophyta</taxon>
        <taxon>Magnoliopsida</taxon>
        <taxon>eudicotyledons</taxon>
        <taxon>Gunneridae</taxon>
        <taxon>Pentapetalae</taxon>
        <taxon>rosids</taxon>
        <taxon>fabids</taxon>
        <taxon>Fabales</taxon>
        <taxon>Fabaceae</taxon>
        <taxon>Papilionoideae</taxon>
        <taxon>50 kb inversion clade</taxon>
        <taxon>NPAAA clade</taxon>
        <taxon>Hologalegina</taxon>
        <taxon>IRL clade</taxon>
        <taxon>Trifolieae</taxon>
        <taxon>Trifolium</taxon>
    </lineage>
</organism>
<feature type="non-terminal residue" evidence="12">
    <location>
        <position position="578"/>
    </location>
</feature>
<dbReference type="Pfam" id="PF08370">
    <property type="entry name" value="PDR_assoc"/>
    <property type="match status" value="1"/>
</dbReference>
<feature type="transmembrane region" description="Helical" evidence="7">
    <location>
        <begin position="176"/>
        <end position="195"/>
    </location>
</feature>
<dbReference type="Gene3D" id="3.40.50.300">
    <property type="entry name" value="P-loop containing nucleotide triphosphate hydrolases"/>
    <property type="match status" value="1"/>
</dbReference>
<proteinExistence type="predicted"/>
<feature type="compositionally biased region" description="Basic and acidic residues" evidence="6">
    <location>
        <begin position="420"/>
        <end position="439"/>
    </location>
</feature>
<feature type="transmembrane region" description="Helical" evidence="7">
    <location>
        <begin position="143"/>
        <end position="164"/>
    </location>
</feature>
<evidence type="ECO:0000256" key="6">
    <source>
        <dbReference type="SAM" id="MobiDB-lite"/>
    </source>
</evidence>
<reference evidence="12 13" key="1">
    <citation type="journal article" date="2014" name="Am. J. Bot.">
        <title>Genome assembly and annotation for red clover (Trifolium pratense; Fabaceae).</title>
        <authorList>
            <person name="Istvanek J."/>
            <person name="Jaros M."/>
            <person name="Krenek A."/>
            <person name="Repkova J."/>
        </authorList>
    </citation>
    <scope>NUCLEOTIDE SEQUENCE [LARGE SCALE GENOMIC DNA]</scope>
    <source>
        <strain evidence="13">cv. Tatra</strain>
        <tissue evidence="12">Young leaves</tissue>
    </source>
</reference>
<dbReference type="PANTHER" id="PTHR19241">
    <property type="entry name" value="ATP-BINDING CASSETTE TRANSPORTER"/>
    <property type="match status" value="1"/>
</dbReference>
<dbReference type="Proteomes" id="UP000236291">
    <property type="component" value="Unassembled WGS sequence"/>
</dbReference>
<feature type="transmembrane region" description="Helical" evidence="7">
    <location>
        <begin position="369"/>
        <end position="396"/>
    </location>
</feature>
<feature type="domain" description="Plant PDR ABC transporter associated" evidence="10">
    <location>
        <begin position="343"/>
        <end position="406"/>
    </location>
</feature>
<evidence type="ECO:0000256" key="4">
    <source>
        <dbReference type="ARBA" id="ARBA00022989"/>
    </source>
</evidence>
<comment type="subcellular location">
    <subcellularLocation>
        <location evidence="1">Membrane</location>
        <topology evidence="1">Multi-pass membrane protein</topology>
    </subcellularLocation>
</comment>
<dbReference type="GO" id="GO:0005524">
    <property type="term" value="F:ATP binding"/>
    <property type="evidence" value="ECO:0007669"/>
    <property type="project" value="InterPro"/>
</dbReference>
<evidence type="ECO:0000259" key="9">
    <source>
        <dbReference type="Pfam" id="PF01061"/>
    </source>
</evidence>
<dbReference type="GO" id="GO:0140359">
    <property type="term" value="F:ABC-type transporter activity"/>
    <property type="evidence" value="ECO:0007669"/>
    <property type="project" value="InterPro"/>
</dbReference>
<gene>
    <name evidence="12" type="ORF">L195_g018189</name>
</gene>
<dbReference type="EMBL" id="ASHM01013036">
    <property type="protein sequence ID" value="PNX95007.1"/>
    <property type="molecule type" value="Genomic_DNA"/>
</dbReference>
<comment type="caution">
    <text evidence="12">The sequence shown here is derived from an EMBL/GenBank/DDBJ whole genome shotgun (WGS) entry which is preliminary data.</text>
</comment>
<feature type="transmembrane region" description="Helical" evidence="7">
    <location>
        <begin position="261"/>
        <end position="280"/>
    </location>
</feature>
<dbReference type="GO" id="GO:0016887">
    <property type="term" value="F:ATP hydrolysis activity"/>
    <property type="evidence" value="ECO:0007669"/>
    <property type="project" value="InterPro"/>
</dbReference>
<feature type="region of interest" description="Disordered" evidence="6">
    <location>
        <begin position="412"/>
        <end position="439"/>
    </location>
</feature>
<feature type="domain" description="ABC-2 type transporter transmembrane" evidence="9">
    <location>
        <begin position="126"/>
        <end position="337"/>
    </location>
</feature>
<protein>
    <submittedName>
        <fullName evidence="12">ABC transporter G family member 36-like protein</fullName>
    </submittedName>
</protein>
<evidence type="ECO:0000256" key="7">
    <source>
        <dbReference type="SAM" id="Phobius"/>
    </source>
</evidence>
<evidence type="ECO:0000313" key="13">
    <source>
        <dbReference type="Proteomes" id="UP000236291"/>
    </source>
</evidence>
<evidence type="ECO:0000256" key="5">
    <source>
        <dbReference type="ARBA" id="ARBA00023136"/>
    </source>
</evidence>